<dbReference type="SUPFAM" id="SSF48264">
    <property type="entry name" value="Cytochrome P450"/>
    <property type="match status" value="1"/>
</dbReference>
<keyword evidence="9" id="KW-0472">Membrane</keyword>
<evidence type="ECO:0000256" key="9">
    <source>
        <dbReference type="SAM" id="Phobius"/>
    </source>
</evidence>
<keyword evidence="5" id="KW-0560">Oxidoreductase</keyword>
<dbReference type="Pfam" id="PF00067">
    <property type="entry name" value="p450"/>
    <property type="match status" value="1"/>
</dbReference>
<dbReference type="PANTHER" id="PTHR24291:SF175">
    <property type="entry name" value="CYTOCHROME P450"/>
    <property type="match status" value="1"/>
</dbReference>
<dbReference type="EMBL" id="GDJX01004701">
    <property type="protein sequence ID" value="JAT63235.1"/>
    <property type="molecule type" value="Transcribed_RNA"/>
</dbReference>
<feature type="binding site" description="axial binding residue" evidence="8">
    <location>
        <position position="451"/>
    </location>
    <ligand>
        <name>heme</name>
        <dbReference type="ChEBI" id="CHEBI:30413"/>
    </ligand>
    <ligandPart>
        <name>Fe</name>
        <dbReference type="ChEBI" id="CHEBI:18248"/>
    </ligandPart>
</feature>
<comment type="similarity">
    <text evidence="2">Belongs to the cytochrome P450 family.</text>
</comment>
<evidence type="ECO:0000256" key="6">
    <source>
        <dbReference type="ARBA" id="ARBA00023004"/>
    </source>
</evidence>
<feature type="transmembrane region" description="Helical" evidence="9">
    <location>
        <begin position="7"/>
        <end position="30"/>
    </location>
</feature>
<evidence type="ECO:0000256" key="1">
    <source>
        <dbReference type="ARBA" id="ARBA00001971"/>
    </source>
</evidence>
<gene>
    <name evidence="10" type="primary">CYP4F12_4</name>
    <name evidence="10" type="ORF">g.125962</name>
</gene>
<dbReference type="Gene3D" id="1.10.630.10">
    <property type="entry name" value="Cytochrome P450"/>
    <property type="match status" value="1"/>
</dbReference>
<dbReference type="GO" id="GO:0005506">
    <property type="term" value="F:iron ion binding"/>
    <property type="evidence" value="ECO:0007669"/>
    <property type="project" value="InterPro"/>
</dbReference>
<dbReference type="AlphaFoldDB" id="A0A1D1Z8L8"/>
<dbReference type="PANTHER" id="PTHR24291">
    <property type="entry name" value="CYTOCHROME P450 FAMILY 4"/>
    <property type="match status" value="1"/>
</dbReference>
<name>A0A1D1Z8L8_9ARAE</name>
<dbReference type="InterPro" id="IPR001128">
    <property type="entry name" value="Cyt_P450"/>
</dbReference>
<protein>
    <submittedName>
        <fullName evidence="10">Cytochrome P450 4F12</fullName>
    </submittedName>
</protein>
<evidence type="ECO:0000256" key="3">
    <source>
        <dbReference type="ARBA" id="ARBA00022617"/>
    </source>
</evidence>
<evidence type="ECO:0000256" key="8">
    <source>
        <dbReference type="PIRSR" id="PIRSR602401-1"/>
    </source>
</evidence>
<dbReference type="PRINTS" id="PR00385">
    <property type="entry name" value="P450"/>
</dbReference>
<evidence type="ECO:0000256" key="5">
    <source>
        <dbReference type="ARBA" id="ARBA00023002"/>
    </source>
</evidence>
<organism evidence="10">
    <name type="scientific">Anthurium amnicola</name>
    <dbReference type="NCBI Taxonomy" id="1678845"/>
    <lineage>
        <taxon>Eukaryota</taxon>
        <taxon>Viridiplantae</taxon>
        <taxon>Streptophyta</taxon>
        <taxon>Embryophyta</taxon>
        <taxon>Tracheophyta</taxon>
        <taxon>Spermatophyta</taxon>
        <taxon>Magnoliopsida</taxon>
        <taxon>Liliopsida</taxon>
        <taxon>Araceae</taxon>
        <taxon>Pothoideae</taxon>
        <taxon>Potheae</taxon>
        <taxon>Anthurium</taxon>
    </lineage>
</organism>
<dbReference type="FunFam" id="1.10.630.10:FF:000182">
    <property type="entry name" value="Cytochrome P450 3A4"/>
    <property type="match status" value="1"/>
</dbReference>
<dbReference type="InterPro" id="IPR036396">
    <property type="entry name" value="Cyt_P450_sf"/>
</dbReference>
<evidence type="ECO:0000256" key="4">
    <source>
        <dbReference type="ARBA" id="ARBA00022723"/>
    </source>
</evidence>
<keyword evidence="4 8" id="KW-0479">Metal-binding</keyword>
<accession>A0A1D1Z8L8</accession>
<reference evidence="10" key="1">
    <citation type="submission" date="2015-07" db="EMBL/GenBank/DDBJ databases">
        <title>Transcriptome Assembly of Anthurium amnicola.</title>
        <authorList>
            <person name="Suzuki J."/>
        </authorList>
    </citation>
    <scope>NUCLEOTIDE SEQUENCE</scope>
</reference>
<dbReference type="InterPro" id="IPR002401">
    <property type="entry name" value="Cyt_P450_E_grp-I"/>
</dbReference>
<sequence length="505" mass="57647">MFDLSNLISFFILGVIGWFTYKVYIFPYYVSPLRKIPGPPSENLFYGNVKTLCVEESGEPHIRWVKKYGNVTKYYGLFNRPIVIVADTKIIQEIISNRVYDFVKPTHLMASLIAVLGKGLVFVEGDTHKRQRKMMNPAFSHNNIKDMVPVFVRVALSLKGIIEDKIDERESKLNLTPYISKATLDIIGLVGFNYGFNSLKSQNELGEAYDSIMNIPITFMDIVISILSNYIPFVRKIPIAVNRRFNNAIEVIERVSKKLIEERHHEAKDDNNLNRNDLLSLLININKTLPDEEKMTDDELKYQIMTFLAAGHDTTSTATSWALYLLAQHPLEQDLLREELVKAFPDKSNFNPTFDEVNSLEFLNCVVKETLRLYPAATSVRRVNIKDEIFGEYLIPKGTEISIGVLALHRSPEIWGPTVENYDPNRWLDPSLTKNVTNFNYLPFLNGPKNCIGNKVALAEMKVVLSTLVRNFVFRPIEGFSIRKKAFPAARPDPCLKLDVSLVES</sequence>
<comment type="cofactor">
    <cofactor evidence="1 8">
        <name>heme</name>
        <dbReference type="ChEBI" id="CHEBI:30413"/>
    </cofactor>
</comment>
<dbReference type="CDD" id="cd11069">
    <property type="entry name" value="CYP_FUM15-like"/>
    <property type="match status" value="1"/>
</dbReference>
<keyword evidence="6 8" id="KW-0408">Iron</keyword>
<keyword evidence="9" id="KW-0812">Transmembrane</keyword>
<dbReference type="GO" id="GO:0016705">
    <property type="term" value="F:oxidoreductase activity, acting on paired donors, with incorporation or reduction of molecular oxygen"/>
    <property type="evidence" value="ECO:0007669"/>
    <property type="project" value="InterPro"/>
</dbReference>
<evidence type="ECO:0000256" key="7">
    <source>
        <dbReference type="ARBA" id="ARBA00023033"/>
    </source>
</evidence>
<dbReference type="InterPro" id="IPR050196">
    <property type="entry name" value="Cytochrome_P450_Monoox"/>
</dbReference>
<evidence type="ECO:0000256" key="2">
    <source>
        <dbReference type="ARBA" id="ARBA00010617"/>
    </source>
</evidence>
<keyword evidence="7" id="KW-0503">Monooxygenase</keyword>
<dbReference type="GO" id="GO:0020037">
    <property type="term" value="F:heme binding"/>
    <property type="evidence" value="ECO:0007669"/>
    <property type="project" value="InterPro"/>
</dbReference>
<keyword evidence="3 8" id="KW-0349">Heme</keyword>
<keyword evidence="9" id="KW-1133">Transmembrane helix</keyword>
<dbReference type="GO" id="GO:0004497">
    <property type="term" value="F:monooxygenase activity"/>
    <property type="evidence" value="ECO:0007669"/>
    <property type="project" value="UniProtKB-KW"/>
</dbReference>
<dbReference type="PRINTS" id="PR00463">
    <property type="entry name" value="EP450I"/>
</dbReference>
<proteinExistence type="inferred from homology"/>
<evidence type="ECO:0000313" key="10">
    <source>
        <dbReference type="EMBL" id="JAT63235.1"/>
    </source>
</evidence>